<dbReference type="EMBL" id="CAADEY010000062">
    <property type="protein sequence ID" value="VFJ57913.1"/>
    <property type="molecule type" value="Genomic_DNA"/>
</dbReference>
<dbReference type="GO" id="GO:0051539">
    <property type="term" value="F:4 iron, 4 sulfur cluster binding"/>
    <property type="evidence" value="ECO:0007669"/>
    <property type="project" value="UniProtKB-KW"/>
</dbReference>
<dbReference type="InterPro" id="IPR034457">
    <property type="entry name" value="Organic_radical-activating"/>
</dbReference>
<dbReference type="InterPro" id="IPR058240">
    <property type="entry name" value="rSAM_sf"/>
</dbReference>
<keyword evidence="3" id="KW-0949">S-adenosyl-L-methionine</keyword>
<dbReference type="InterPro" id="IPR013785">
    <property type="entry name" value="Aldolase_TIM"/>
</dbReference>
<proteinExistence type="predicted"/>
<dbReference type="SFLD" id="SFLDG01066">
    <property type="entry name" value="organic_radical-activating_enz"/>
    <property type="match status" value="1"/>
</dbReference>
<evidence type="ECO:0000256" key="6">
    <source>
        <dbReference type="ARBA" id="ARBA00023014"/>
    </source>
</evidence>
<name>A0A450SV76_9GAMM</name>
<evidence type="ECO:0000313" key="8">
    <source>
        <dbReference type="EMBL" id="VFJ57913.1"/>
    </source>
</evidence>
<dbReference type="SUPFAM" id="SSF102114">
    <property type="entry name" value="Radical SAM enzymes"/>
    <property type="match status" value="1"/>
</dbReference>
<keyword evidence="5" id="KW-0408">Iron</keyword>
<keyword evidence="4" id="KW-0479">Metal-binding</keyword>
<dbReference type="PANTHER" id="PTHR30352">
    <property type="entry name" value="PYRUVATE FORMATE-LYASE-ACTIVATING ENZYME"/>
    <property type="match status" value="1"/>
</dbReference>
<evidence type="ECO:0000259" key="7">
    <source>
        <dbReference type="PROSITE" id="PS51918"/>
    </source>
</evidence>
<reference evidence="8" key="1">
    <citation type="submission" date="2019-02" db="EMBL/GenBank/DDBJ databases">
        <authorList>
            <person name="Gruber-Vodicka R. H."/>
            <person name="Seah K. B. B."/>
        </authorList>
    </citation>
    <scope>NUCLEOTIDE SEQUENCE</scope>
    <source>
        <strain evidence="8">BECK_DK161</strain>
        <strain evidence="9">BECK_DK47</strain>
    </source>
</reference>
<evidence type="ECO:0000256" key="3">
    <source>
        <dbReference type="ARBA" id="ARBA00022691"/>
    </source>
</evidence>
<protein>
    <submittedName>
        <fullName evidence="8">Anaerobic ribonucleoside-triphosphate reductase activating protein</fullName>
    </submittedName>
</protein>
<dbReference type="EMBL" id="CAADEX010000071">
    <property type="protein sequence ID" value="VFJ58121.1"/>
    <property type="molecule type" value="Genomic_DNA"/>
</dbReference>
<dbReference type="GO" id="GO:0046872">
    <property type="term" value="F:metal ion binding"/>
    <property type="evidence" value="ECO:0007669"/>
    <property type="project" value="UniProtKB-KW"/>
</dbReference>
<keyword evidence="6" id="KW-0411">Iron-sulfur</keyword>
<dbReference type="GO" id="GO:0043365">
    <property type="term" value="F:[formate-C-acetyltransferase]-activating enzyme activity"/>
    <property type="evidence" value="ECO:0007669"/>
    <property type="project" value="InterPro"/>
</dbReference>
<sequence>MASTLLIHDLIPNCEALGPGRRFVISVQGCSLRCPGCLVPGTHDPKKGREVSVRELAERILEEKDIDGITLIGGEPMEQARPLVELLEIVDQYANLSVFTYTGYTLRYLLEKKNTWQLRLLNASDMVCDGPFVLGKSADDLLWRGSANQRIYVFSESCRKQIENLREQVKMEFRRRGDRLQVMGVVDSGVMQLPLNT</sequence>
<dbReference type="SFLD" id="SFLDS00029">
    <property type="entry name" value="Radical_SAM"/>
    <property type="match status" value="1"/>
</dbReference>
<dbReference type="SFLD" id="SFLDG01063">
    <property type="entry name" value="activating_enzymes__group_1"/>
    <property type="match status" value="1"/>
</dbReference>
<feature type="domain" description="Radical SAM core" evidence="7">
    <location>
        <begin position="16"/>
        <end position="197"/>
    </location>
</feature>
<gene>
    <name evidence="9" type="ORF">BECKDK2373B_GA0170837_10714</name>
    <name evidence="8" type="ORF">BECKDK2373C_GA0170839_106210</name>
</gene>
<keyword evidence="2" id="KW-0004">4Fe-4S</keyword>
<organism evidence="8">
    <name type="scientific">Candidatus Kentrum sp. DK</name>
    <dbReference type="NCBI Taxonomy" id="2126562"/>
    <lineage>
        <taxon>Bacteria</taxon>
        <taxon>Pseudomonadati</taxon>
        <taxon>Pseudomonadota</taxon>
        <taxon>Gammaproteobacteria</taxon>
        <taxon>Candidatus Kentrum</taxon>
    </lineage>
</organism>
<dbReference type="Gene3D" id="3.20.20.70">
    <property type="entry name" value="Aldolase class I"/>
    <property type="match status" value="1"/>
</dbReference>
<evidence type="ECO:0000256" key="2">
    <source>
        <dbReference type="ARBA" id="ARBA00022485"/>
    </source>
</evidence>
<dbReference type="AlphaFoldDB" id="A0A450SV76"/>
<dbReference type="InterPro" id="IPR012837">
    <property type="entry name" value="NrdG"/>
</dbReference>
<dbReference type="Pfam" id="PF13353">
    <property type="entry name" value="Fer4_12"/>
    <property type="match status" value="1"/>
</dbReference>
<dbReference type="PROSITE" id="PS51918">
    <property type="entry name" value="RADICAL_SAM"/>
    <property type="match status" value="1"/>
</dbReference>
<dbReference type="InterPro" id="IPR007197">
    <property type="entry name" value="rSAM"/>
</dbReference>
<evidence type="ECO:0000313" key="9">
    <source>
        <dbReference type="EMBL" id="VFJ58121.1"/>
    </source>
</evidence>
<comment type="cofactor">
    <cofactor evidence="1">
        <name>[4Fe-4S] cluster</name>
        <dbReference type="ChEBI" id="CHEBI:49883"/>
    </cofactor>
</comment>
<evidence type="ECO:0000256" key="4">
    <source>
        <dbReference type="ARBA" id="ARBA00022723"/>
    </source>
</evidence>
<dbReference type="GO" id="GO:0004748">
    <property type="term" value="F:ribonucleoside-diphosphate reductase activity, thioredoxin disulfide as acceptor"/>
    <property type="evidence" value="ECO:0007669"/>
    <property type="project" value="TreeGrafter"/>
</dbReference>
<accession>A0A450SV76</accession>
<evidence type="ECO:0000256" key="5">
    <source>
        <dbReference type="ARBA" id="ARBA00023004"/>
    </source>
</evidence>
<evidence type="ECO:0000256" key="1">
    <source>
        <dbReference type="ARBA" id="ARBA00001966"/>
    </source>
</evidence>
<dbReference type="SFLD" id="SFLDF00299">
    <property type="entry name" value="anaerobic_ribonucleoside-triph"/>
    <property type="match status" value="1"/>
</dbReference>
<dbReference type="CDD" id="cd01335">
    <property type="entry name" value="Radical_SAM"/>
    <property type="match status" value="1"/>
</dbReference>
<dbReference type="PANTHER" id="PTHR30352:SF2">
    <property type="entry name" value="ANAEROBIC RIBONUCLEOSIDE-TRIPHOSPHATE REDUCTASE-ACTIVATING PROTEIN"/>
    <property type="match status" value="1"/>
</dbReference>